<keyword evidence="4" id="KW-1185">Reference proteome</keyword>
<accession>G8YAQ1</accession>
<dbReference type="SUPFAM" id="SSF55729">
    <property type="entry name" value="Acyl-CoA N-acyltransferases (Nat)"/>
    <property type="match status" value="1"/>
</dbReference>
<dbReference type="InterPro" id="IPR016181">
    <property type="entry name" value="Acyl_CoA_acyltransferase"/>
</dbReference>
<dbReference type="EMBL" id="FO082048">
    <property type="protein sequence ID" value="CCE84136.1"/>
    <property type="molecule type" value="Genomic_DNA"/>
</dbReference>
<dbReference type="Gene3D" id="3.40.630.30">
    <property type="match status" value="1"/>
</dbReference>
<dbReference type="STRING" id="559304.G8YAQ1"/>
<gene>
    <name evidence="2" type="primary">Piso0_003677</name>
    <name evidence="2" type="ORF">GNLVRS01_PISO0K00142g</name>
    <name evidence="3" type="ORF">GNLVRS01_PISO0L00143g</name>
</gene>
<dbReference type="Pfam" id="PF00583">
    <property type="entry name" value="Acetyltransf_1"/>
    <property type="match status" value="1"/>
</dbReference>
<reference evidence="4" key="2">
    <citation type="journal article" date="2012" name="G3 (Bethesda)">
        <title>Pichia sorbitophila, an interspecies yeast hybrid reveals early steps of genome resolution following polyploidization.</title>
        <authorList>
            <person name="Leh Louis V."/>
            <person name="Despons L."/>
            <person name="Friedrich A."/>
            <person name="Martin T."/>
            <person name="Durrens P."/>
            <person name="Casaregola S."/>
            <person name="Neuveglise C."/>
            <person name="Fairhead C."/>
            <person name="Marck C."/>
            <person name="Cruz J.A."/>
            <person name="Straub M.L."/>
            <person name="Kugler V."/>
            <person name="Sacerdot C."/>
            <person name="Uzunov Z."/>
            <person name="Thierry A."/>
            <person name="Weiss S."/>
            <person name="Bleykasten C."/>
            <person name="De Montigny J."/>
            <person name="Jacques N."/>
            <person name="Jung P."/>
            <person name="Lemaire M."/>
            <person name="Mallet S."/>
            <person name="Morel G."/>
            <person name="Richard G.F."/>
            <person name="Sarkar A."/>
            <person name="Savel G."/>
            <person name="Schacherer J."/>
            <person name="Seret M.L."/>
            <person name="Talla E."/>
            <person name="Samson G."/>
            <person name="Jubin C."/>
            <person name="Poulain J."/>
            <person name="Vacherie B."/>
            <person name="Barbe V."/>
            <person name="Pelletier E."/>
            <person name="Sherman D.J."/>
            <person name="Westhof E."/>
            <person name="Weissenbach J."/>
            <person name="Baret P.V."/>
            <person name="Wincker P."/>
            <person name="Gaillardin C."/>
            <person name="Dujon B."/>
            <person name="Souciet J.L."/>
        </authorList>
    </citation>
    <scope>NUCLEOTIDE SEQUENCE [LARGE SCALE GENOMIC DNA]</scope>
    <source>
        <strain evidence="4">ATCC MYA-4447 / BCRC 22081 / CBS 7064 / NBRC 10061 / NRRL Y-12695</strain>
    </source>
</reference>
<dbReference type="PROSITE" id="PS51186">
    <property type="entry name" value="GNAT"/>
    <property type="match status" value="1"/>
</dbReference>
<organism evidence="2 4">
    <name type="scientific">Pichia sorbitophila (strain ATCC MYA-4447 / BCRC 22081 / CBS 7064 / NBRC 10061 / NRRL Y-12695)</name>
    <name type="common">Hybrid yeast</name>
    <dbReference type="NCBI Taxonomy" id="559304"/>
    <lineage>
        <taxon>Eukaryota</taxon>
        <taxon>Fungi</taxon>
        <taxon>Dikarya</taxon>
        <taxon>Ascomycota</taxon>
        <taxon>Saccharomycotina</taxon>
        <taxon>Pichiomycetes</taxon>
        <taxon>Debaryomycetaceae</taxon>
        <taxon>Millerozyma</taxon>
    </lineage>
</organism>
<dbReference type="OrthoDB" id="41532at2759"/>
<evidence type="ECO:0000259" key="1">
    <source>
        <dbReference type="PROSITE" id="PS51186"/>
    </source>
</evidence>
<dbReference type="CDD" id="cd04301">
    <property type="entry name" value="NAT_SF"/>
    <property type="match status" value="1"/>
</dbReference>
<reference evidence="2" key="1">
    <citation type="submission" date="2011-10" db="EMBL/GenBank/DDBJ databases">
        <authorList>
            <person name="Genoscope - CEA"/>
        </authorList>
    </citation>
    <scope>NUCLEOTIDE SEQUENCE</scope>
</reference>
<dbReference type="EMBL" id="FO082049">
    <property type="protein sequence ID" value="CCE83105.1"/>
    <property type="molecule type" value="Genomic_DNA"/>
</dbReference>
<name>G8YAQ1_PICSO</name>
<dbReference type="Proteomes" id="UP000005222">
    <property type="component" value="Chromosome L"/>
</dbReference>
<dbReference type="PANTHER" id="PTHR43305">
    <property type="entry name" value="FAMILY N-ACETYLTRANSFERASE, PUTATIVE (AFU_ORTHOLOGUE AFUA_2G01380)-RELATED"/>
    <property type="match status" value="1"/>
</dbReference>
<feature type="domain" description="N-acetyltransferase" evidence="1">
    <location>
        <begin position="19"/>
        <end position="171"/>
    </location>
</feature>
<dbReference type="PANTHER" id="PTHR43305:SF1">
    <property type="entry name" value="FAMILY N-ACETYLTRANSFERASE, PUTATIVE (AFU_ORTHOLOGUE AFUA_2G01380)-RELATED"/>
    <property type="match status" value="1"/>
</dbReference>
<dbReference type="InterPro" id="IPR052777">
    <property type="entry name" value="Acetyltransferase_Enz"/>
</dbReference>
<evidence type="ECO:0000313" key="3">
    <source>
        <dbReference type="EMBL" id="CCE84136.1"/>
    </source>
</evidence>
<dbReference type="Proteomes" id="UP000005222">
    <property type="component" value="Chromosome K"/>
</dbReference>
<dbReference type="InterPro" id="IPR000182">
    <property type="entry name" value="GNAT_dom"/>
</dbReference>
<dbReference type="HOGENOM" id="CLU_013985_11_0_1"/>
<dbReference type="eggNOG" id="KOG3139">
    <property type="taxonomic scope" value="Eukaryota"/>
</dbReference>
<dbReference type="InParanoid" id="G8YAQ1"/>
<proteinExistence type="predicted"/>
<protein>
    <submittedName>
        <fullName evidence="2">Piso0_003677 protein</fullName>
    </submittedName>
</protein>
<dbReference type="GO" id="GO:0016747">
    <property type="term" value="F:acyltransferase activity, transferring groups other than amino-acyl groups"/>
    <property type="evidence" value="ECO:0007669"/>
    <property type="project" value="InterPro"/>
</dbReference>
<evidence type="ECO:0000313" key="4">
    <source>
        <dbReference type="Proteomes" id="UP000005222"/>
    </source>
</evidence>
<evidence type="ECO:0000313" key="2">
    <source>
        <dbReference type="EMBL" id="CCE83105.1"/>
    </source>
</evidence>
<sequence length="171" mass="19539">MTVTSSLIEDAKNENVIERRINDFSKKDLDQLKELFLEYSKELGIDLSFQGFQEECNNILLKYSPAVGGDAILLYDGSEAAGCVALRKIDHDTCEMKRLFVRTKFRSKKFGYQLASSIIKIAKELGYKSLKLDTLSSLTSAIRLYKSLGFFTTDPYIYNPIEEAEFYELKL</sequence>
<dbReference type="AlphaFoldDB" id="G8YAQ1"/>